<evidence type="ECO:0000313" key="3">
    <source>
        <dbReference type="Proteomes" id="UP001292094"/>
    </source>
</evidence>
<dbReference type="Proteomes" id="UP001292094">
    <property type="component" value="Unassembled WGS sequence"/>
</dbReference>
<feature type="compositionally biased region" description="Basic and acidic residues" evidence="1">
    <location>
        <begin position="12"/>
        <end position="21"/>
    </location>
</feature>
<accession>A0AAE1ULG8</accession>
<reference evidence="2" key="1">
    <citation type="submission" date="2023-11" db="EMBL/GenBank/DDBJ databases">
        <title>Genome assemblies of two species of porcelain crab, Petrolisthes cinctipes and Petrolisthes manimaculis (Anomura: Porcellanidae).</title>
        <authorList>
            <person name="Angst P."/>
        </authorList>
    </citation>
    <scope>NUCLEOTIDE SEQUENCE</scope>
    <source>
        <strain evidence="2">PB745_02</strain>
        <tissue evidence="2">Gill</tissue>
    </source>
</reference>
<comment type="caution">
    <text evidence="2">The sequence shown here is derived from an EMBL/GenBank/DDBJ whole genome shotgun (WGS) entry which is preliminary data.</text>
</comment>
<keyword evidence="3" id="KW-1185">Reference proteome</keyword>
<evidence type="ECO:0000313" key="2">
    <source>
        <dbReference type="EMBL" id="KAK4323150.1"/>
    </source>
</evidence>
<gene>
    <name evidence="2" type="ORF">Pmani_006099</name>
</gene>
<feature type="region of interest" description="Disordered" evidence="1">
    <location>
        <begin position="1"/>
        <end position="37"/>
    </location>
</feature>
<sequence>MGQLKRGCGGRGGEEPDDRFRPNLATSQTSQNQPASQPFRVVGHLPLHSLSSSSPTSLPPPLLSASHSASSPTFLLASSSLPHYPSLQLSPYHTNSSLSAFPPSPPSLPLPLRLLFPPTLLPILPQSPYHLLTHPLLSLHCSYLEPPPSSSFSSTSSSSPSHMPLTTSFLFLLPSHNPLIHPFSTPPPVHCTPPFLPLLHSLLPFTSTTALLPFPSPFPSTLPLLISPPSFPSTLPLLPLSLGYSYLPPPPPPLTVPPSSAIHLPSFRSLSAQVRYKHGHHSQTSPNNRVQTR</sequence>
<organism evidence="2 3">
    <name type="scientific">Petrolisthes manimaculis</name>
    <dbReference type="NCBI Taxonomy" id="1843537"/>
    <lineage>
        <taxon>Eukaryota</taxon>
        <taxon>Metazoa</taxon>
        <taxon>Ecdysozoa</taxon>
        <taxon>Arthropoda</taxon>
        <taxon>Crustacea</taxon>
        <taxon>Multicrustacea</taxon>
        <taxon>Malacostraca</taxon>
        <taxon>Eumalacostraca</taxon>
        <taxon>Eucarida</taxon>
        <taxon>Decapoda</taxon>
        <taxon>Pleocyemata</taxon>
        <taxon>Anomura</taxon>
        <taxon>Galatheoidea</taxon>
        <taxon>Porcellanidae</taxon>
        <taxon>Petrolisthes</taxon>
    </lineage>
</organism>
<evidence type="ECO:0000256" key="1">
    <source>
        <dbReference type="SAM" id="MobiDB-lite"/>
    </source>
</evidence>
<feature type="compositionally biased region" description="Polar residues" evidence="1">
    <location>
        <begin position="24"/>
        <end position="36"/>
    </location>
</feature>
<name>A0AAE1ULG8_9EUCA</name>
<dbReference type="AlphaFoldDB" id="A0AAE1ULG8"/>
<proteinExistence type="predicted"/>
<protein>
    <submittedName>
        <fullName evidence="2">Uncharacterized protein</fullName>
    </submittedName>
</protein>
<dbReference type="EMBL" id="JAWZYT010000466">
    <property type="protein sequence ID" value="KAK4323150.1"/>
    <property type="molecule type" value="Genomic_DNA"/>
</dbReference>